<organism evidence="1 2">
    <name type="scientific">Wickerhamomyces pijperi</name>
    <name type="common">Yeast</name>
    <name type="synonym">Pichia pijperi</name>
    <dbReference type="NCBI Taxonomy" id="599730"/>
    <lineage>
        <taxon>Eukaryota</taxon>
        <taxon>Fungi</taxon>
        <taxon>Dikarya</taxon>
        <taxon>Ascomycota</taxon>
        <taxon>Saccharomycotina</taxon>
        <taxon>Saccharomycetes</taxon>
        <taxon>Phaffomycetales</taxon>
        <taxon>Wickerhamomycetaceae</taxon>
        <taxon>Wickerhamomyces</taxon>
    </lineage>
</organism>
<keyword evidence="2" id="KW-1185">Reference proteome</keyword>
<evidence type="ECO:0000313" key="1">
    <source>
        <dbReference type="EMBL" id="KAH3686560.1"/>
    </source>
</evidence>
<name>A0A9P8QBQ0_WICPI</name>
<dbReference type="AlphaFoldDB" id="A0A9P8QBQ0"/>
<protein>
    <submittedName>
        <fullName evidence="1">Uncharacterized protein</fullName>
    </submittedName>
</protein>
<gene>
    <name evidence="1" type="ORF">WICPIJ_002458</name>
</gene>
<reference evidence="1" key="1">
    <citation type="journal article" date="2021" name="Open Biol.">
        <title>Shared evolutionary footprints suggest mitochondrial oxidative damage underlies multiple complex I losses in fungi.</title>
        <authorList>
            <person name="Schikora-Tamarit M.A."/>
            <person name="Marcet-Houben M."/>
            <person name="Nosek J."/>
            <person name="Gabaldon T."/>
        </authorList>
    </citation>
    <scope>NUCLEOTIDE SEQUENCE</scope>
    <source>
        <strain evidence="1">CBS2887</strain>
    </source>
</reference>
<sequence length="104" mass="11703">MRTPINLPAIDKPTHIKSPMHVISEWRIIVQQVRGSGSCPCCGVKDQILTAAKDVFILNCDVPVTFSVTNVRACLRKESLCWEYLDLWNDAEHRGGLLLVNLEN</sequence>
<reference evidence="1" key="2">
    <citation type="submission" date="2021-01" db="EMBL/GenBank/DDBJ databases">
        <authorList>
            <person name="Schikora-Tamarit M.A."/>
        </authorList>
    </citation>
    <scope>NUCLEOTIDE SEQUENCE</scope>
    <source>
        <strain evidence="1">CBS2887</strain>
    </source>
</reference>
<dbReference type="Proteomes" id="UP000774326">
    <property type="component" value="Unassembled WGS sequence"/>
</dbReference>
<comment type="caution">
    <text evidence="1">The sequence shown here is derived from an EMBL/GenBank/DDBJ whole genome shotgun (WGS) entry which is preliminary data.</text>
</comment>
<dbReference type="EMBL" id="JAEUBG010001337">
    <property type="protein sequence ID" value="KAH3686560.1"/>
    <property type="molecule type" value="Genomic_DNA"/>
</dbReference>
<proteinExistence type="predicted"/>
<evidence type="ECO:0000313" key="2">
    <source>
        <dbReference type="Proteomes" id="UP000774326"/>
    </source>
</evidence>
<accession>A0A9P8QBQ0</accession>